<organism evidence="1 2">
    <name type="scientific">Vaccinium darrowii</name>
    <dbReference type="NCBI Taxonomy" id="229202"/>
    <lineage>
        <taxon>Eukaryota</taxon>
        <taxon>Viridiplantae</taxon>
        <taxon>Streptophyta</taxon>
        <taxon>Embryophyta</taxon>
        <taxon>Tracheophyta</taxon>
        <taxon>Spermatophyta</taxon>
        <taxon>Magnoliopsida</taxon>
        <taxon>eudicotyledons</taxon>
        <taxon>Gunneridae</taxon>
        <taxon>Pentapetalae</taxon>
        <taxon>asterids</taxon>
        <taxon>Ericales</taxon>
        <taxon>Ericaceae</taxon>
        <taxon>Vaccinioideae</taxon>
        <taxon>Vaccinieae</taxon>
        <taxon>Vaccinium</taxon>
    </lineage>
</organism>
<protein>
    <submittedName>
        <fullName evidence="1">Uncharacterized protein</fullName>
    </submittedName>
</protein>
<sequence>MATSLSVSPDDAVGGLDVDDESRPGNGNQSGRRKSKSNEKKKVPQRGMGVAQLERQRMQEGWKKMAHQNPLLLQPHNIIPQTNNYFFPASFPEPTSFGRTGGNGNGVGLNQRFLLPKVGNGVLYGQVVGPGQVLADANGFGSFNSGFRAGNVACEASNELSSMPNVNYNAGQCCLRHNHKKKRIIDCENLGCNGTRDKCAGCSFGGFILGNRQKMDQEKEVLAVHRKGSSSGGSGHGSLLMEYEFFPGKVSGEDSSSSSSGAAVDVDGDDHDHDQGSCLAARINSSGTNGFGASNSIDLSLKLSY</sequence>
<gene>
    <name evidence="1" type="ORF">Vadar_017994</name>
</gene>
<comment type="caution">
    <text evidence="1">The sequence shown here is derived from an EMBL/GenBank/DDBJ whole genome shotgun (WGS) entry which is preliminary data.</text>
</comment>
<proteinExistence type="predicted"/>
<dbReference type="EMBL" id="CM037154">
    <property type="protein sequence ID" value="KAH7860789.1"/>
    <property type="molecule type" value="Genomic_DNA"/>
</dbReference>
<name>A0ACB7Z4R8_9ERIC</name>
<evidence type="ECO:0000313" key="1">
    <source>
        <dbReference type="EMBL" id="KAH7860789.1"/>
    </source>
</evidence>
<keyword evidence="2" id="KW-1185">Reference proteome</keyword>
<reference evidence="1 2" key="1">
    <citation type="journal article" date="2021" name="Hortic Res">
        <title>High-quality reference genome and annotation aids understanding of berry development for evergreen blueberry (Vaccinium darrowii).</title>
        <authorList>
            <person name="Yu J."/>
            <person name="Hulse-Kemp A.M."/>
            <person name="Babiker E."/>
            <person name="Staton M."/>
        </authorList>
    </citation>
    <scope>NUCLEOTIDE SEQUENCE [LARGE SCALE GENOMIC DNA]</scope>
    <source>
        <strain evidence="2">cv. NJ 8807/NJ 8810</strain>
        <tissue evidence="1">Young leaf</tissue>
    </source>
</reference>
<accession>A0ACB7Z4R8</accession>
<dbReference type="Proteomes" id="UP000828048">
    <property type="component" value="Chromosome 4"/>
</dbReference>
<evidence type="ECO:0000313" key="2">
    <source>
        <dbReference type="Proteomes" id="UP000828048"/>
    </source>
</evidence>